<protein>
    <submittedName>
        <fullName evidence="2">Phosphotransferase enzyme family protein</fullName>
    </submittedName>
</protein>
<sequence length="296" mass="32779">MAERWDASLTALLRERFALRVEAAAPVRGLGDECAIWRTTAPAGYAVRISPVRRSAADLEWVYRVAARFAAVVPEAVAPLRGTDGRAVAVWEGRPVAVWPWIAGDQLDREDRWARRAAAELLARLHAAASAIDPVGPRPDPVRRCAHCRHWSDLRDPALDADLAAWERRTRAVPVALHGDFYRRNLICAGGTIAGLLDWDELRVDYPERELAWAAWELSKNDAGDGLLAARAREFLDVYARGAAGVWDRRMIVPLIREGLRAEVCRNRTGRGPRLGDDPYTAAEVRAFGALRGTAL</sequence>
<dbReference type="GO" id="GO:0016740">
    <property type="term" value="F:transferase activity"/>
    <property type="evidence" value="ECO:0007669"/>
    <property type="project" value="UniProtKB-KW"/>
</dbReference>
<evidence type="ECO:0000313" key="2">
    <source>
        <dbReference type="EMBL" id="SDD00492.1"/>
    </source>
</evidence>
<evidence type="ECO:0000313" key="3">
    <source>
        <dbReference type="Proteomes" id="UP000198949"/>
    </source>
</evidence>
<keyword evidence="2" id="KW-0808">Transferase</keyword>
<dbReference type="STRING" id="58114.SAMN05216270_101339"/>
<dbReference type="EMBL" id="FNAD01000001">
    <property type="protein sequence ID" value="SDD00492.1"/>
    <property type="molecule type" value="Genomic_DNA"/>
</dbReference>
<reference evidence="3" key="1">
    <citation type="submission" date="2016-10" db="EMBL/GenBank/DDBJ databases">
        <authorList>
            <person name="Varghese N."/>
            <person name="Submissions S."/>
        </authorList>
    </citation>
    <scope>NUCLEOTIDE SEQUENCE [LARGE SCALE GENOMIC DNA]</scope>
    <source>
        <strain evidence="3">CGMCC 4.3516</strain>
    </source>
</reference>
<name>A0A1G6R779_9ACTN</name>
<keyword evidence="3" id="KW-1185">Reference proteome</keyword>
<gene>
    <name evidence="2" type="ORF">SAMN05216270_101339</name>
</gene>
<accession>A0A1G6R779</accession>
<dbReference type="SUPFAM" id="SSF56112">
    <property type="entry name" value="Protein kinase-like (PK-like)"/>
    <property type="match status" value="1"/>
</dbReference>
<dbReference type="OrthoDB" id="5185751at2"/>
<dbReference type="Gene3D" id="3.90.1200.10">
    <property type="match status" value="1"/>
</dbReference>
<feature type="domain" description="Aminoglycoside phosphotransferase" evidence="1">
    <location>
        <begin position="36"/>
        <end position="243"/>
    </location>
</feature>
<evidence type="ECO:0000259" key="1">
    <source>
        <dbReference type="Pfam" id="PF01636"/>
    </source>
</evidence>
<dbReference type="AlphaFoldDB" id="A0A1G6R779"/>
<organism evidence="2 3">
    <name type="scientific">Glycomyces harbinensis</name>
    <dbReference type="NCBI Taxonomy" id="58114"/>
    <lineage>
        <taxon>Bacteria</taxon>
        <taxon>Bacillati</taxon>
        <taxon>Actinomycetota</taxon>
        <taxon>Actinomycetes</taxon>
        <taxon>Glycomycetales</taxon>
        <taxon>Glycomycetaceae</taxon>
        <taxon>Glycomyces</taxon>
    </lineage>
</organism>
<proteinExistence type="predicted"/>
<dbReference type="RefSeq" id="WP_091027404.1">
    <property type="nucleotide sequence ID" value="NZ_FNAD01000001.1"/>
</dbReference>
<dbReference type="InterPro" id="IPR011009">
    <property type="entry name" value="Kinase-like_dom_sf"/>
</dbReference>
<dbReference type="Pfam" id="PF01636">
    <property type="entry name" value="APH"/>
    <property type="match status" value="1"/>
</dbReference>
<dbReference type="Proteomes" id="UP000198949">
    <property type="component" value="Unassembled WGS sequence"/>
</dbReference>
<dbReference type="InterPro" id="IPR002575">
    <property type="entry name" value="Aminoglycoside_PTrfase"/>
</dbReference>